<dbReference type="AlphaFoldDB" id="A0A2K8KY89"/>
<keyword evidence="3" id="KW-1185">Reference proteome</keyword>
<dbReference type="GO" id="GO:0030151">
    <property type="term" value="F:molybdenum ion binding"/>
    <property type="evidence" value="ECO:0007669"/>
    <property type="project" value="InterPro"/>
</dbReference>
<dbReference type="OrthoDB" id="9786134at2"/>
<dbReference type="RefSeq" id="WP_100258125.1">
    <property type="nucleotide sequence ID" value="NZ_CP011797.1"/>
</dbReference>
<sequence>MNISNLAHYTLDGTATSSQTLELSLSGIVAHQDTHPWRQILFVPQATLDGFALSATALRANVVIRGSTNIHDLPSGTVITIGAVKVRLTFHCEPCKKITGVVSTKAILHQRGYFGQVIQPGLISWDDKIAVSAERMPAIPYAVADRVRWYLAQQSEPMTASQLLRDLGVPLSYCRALPNIIRNRPDIDPAQIIYASARKKPSR</sequence>
<dbReference type="Pfam" id="PF03473">
    <property type="entry name" value="MOSC"/>
    <property type="match status" value="1"/>
</dbReference>
<reference evidence="2 3" key="1">
    <citation type="journal article" date="2017" name="Environ. Microbiol.">
        <title>Genomic and physiological analyses of 'Reinekea forsetii' reveal a versatile opportunistic lifestyle during spring algae blooms.</title>
        <authorList>
            <person name="Avci B."/>
            <person name="Hahnke R.L."/>
            <person name="Chafee M."/>
            <person name="Fischer T."/>
            <person name="Gruber-Vodicka H."/>
            <person name="Tegetmeyer H.E."/>
            <person name="Harder J."/>
            <person name="Fuchs B.M."/>
            <person name="Amann R.I."/>
            <person name="Teeling H."/>
        </authorList>
    </citation>
    <scope>NUCLEOTIDE SEQUENCE [LARGE SCALE GENOMIC DNA]</scope>
    <source>
        <strain evidence="2 3">Hel1_31_D35</strain>
    </source>
</reference>
<feature type="domain" description="MOSC" evidence="1">
    <location>
        <begin position="9"/>
        <end position="132"/>
    </location>
</feature>
<dbReference type="GO" id="GO:0030170">
    <property type="term" value="F:pyridoxal phosphate binding"/>
    <property type="evidence" value="ECO:0007669"/>
    <property type="project" value="InterPro"/>
</dbReference>
<dbReference type="KEGG" id="rfo:REIFOR_02783"/>
<dbReference type="InterPro" id="IPR011037">
    <property type="entry name" value="Pyrv_Knase-like_insert_dom_sf"/>
</dbReference>
<organism evidence="2 3">
    <name type="scientific">Reinekea forsetii</name>
    <dbReference type="NCBI Taxonomy" id="1336806"/>
    <lineage>
        <taxon>Bacteria</taxon>
        <taxon>Pseudomonadati</taxon>
        <taxon>Pseudomonadota</taxon>
        <taxon>Gammaproteobacteria</taxon>
        <taxon>Oceanospirillales</taxon>
        <taxon>Saccharospirillaceae</taxon>
        <taxon>Reinekea</taxon>
    </lineage>
</organism>
<dbReference type="EMBL" id="CP011797">
    <property type="protein sequence ID" value="ATX77904.1"/>
    <property type="molecule type" value="Genomic_DNA"/>
</dbReference>
<evidence type="ECO:0000259" key="1">
    <source>
        <dbReference type="PROSITE" id="PS51340"/>
    </source>
</evidence>
<evidence type="ECO:0000313" key="3">
    <source>
        <dbReference type="Proteomes" id="UP000229757"/>
    </source>
</evidence>
<accession>A0A2K8KY89</accession>
<gene>
    <name evidence="2" type="ORF">REIFOR_02783</name>
</gene>
<evidence type="ECO:0000313" key="2">
    <source>
        <dbReference type="EMBL" id="ATX77904.1"/>
    </source>
</evidence>
<dbReference type="InterPro" id="IPR005302">
    <property type="entry name" value="MoCF_Sase_C"/>
</dbReference>
<name>A0A2K8KY89_9GAMM</name>
<dbReference type="PROSITE" id="PS51340">
    <property type="entry name" value="MOSC"/>
    <property type="match status" value="1"/>
</dbReference>
<protein>
    <recommendedName>
        <fullName evidence="1">MOSC domain-containing protein</fullName>
    </recommendedName>
</protein>
<dbReference type="Proteomes" id="UP000229757">
    <property type="component" value="Chromosome"/>
</dbReference>
<dbReference type="SUPFAM" id="SSF50800">
    <property type="entry name" value="PK beta-barrel domain-like"/>
    <property type="match status" value="1"/>
</dbReference>
<proteinExistence type="predicted"/>
<dbReference type="Gene3D" id="2.40.33.20">
    <property type="entry name" value="PK beta-barrel domain-like"/>
    <property type="match status" value="1"/>
</dbReference>
<dbReference type="GO" id="GO:0003824">
    <property type="term" value="F:catalytic activity"/>
    <property type="evidence" value="ECO:0007669"/>
    <property type="project" value="InterPro"/>
</dbReference>